<protein>
    <recommendedName>
        <fullName evidence="3">DUF4352 domain-containing protein</fullName>
    </recommendedName>
</protein>
<accession>A0A415PEY1</accession>
<organism evidence="1 2">
    <name type="scientific">Amedibacillus dolichus</name>
    <dbReference type="NCBI Taxonomy" id="31971"/>
    <lineage>
        <taxon>Bacteria</taxon>
        <taxon>Bacillati</taxon>
        <taxon>Bacillota</taxon>
        <taxon>Erysipelotrichia</taxon>
        <taxon>Erysipelotrichales</taxon>
        <taxon>Erysipelotrichaceae</taxon>
        <taxon>Amedibacillus</taxon>
    </lineage>
</organism>
<evidence type="ECO:0008006" key="3">
    <source>
        <dbReference type="Google" id="ProtNLM"/>
    </source>
</evidence>
<name>A0A415PEY1_9FIRM</name>
<proteinExistence type="predicted"/>
<dbReference type="PROSITE" id="PS51257">
    <property type="entry name" value="PROKAR_LIPOPROTEIN"/>
    <property type="match status" value="1"/>
</dbReference>
<dbReference type="AlphaFoldDB" id="A0A415PEY1"/>
<comment type="caution">
    <text evidence="1">The sequence shown here is derived from an EMBL/GenBank/DDBJ whole genome shotgun (WGS) entry which is preliminary data.</text>
</comment>
<dbReference type="EMBL" id="QRPK01000022">
    <property type="protein sequence ID" value="RHM11248.1"/>
    <property type="molecule type" value="Genomic_DNA"/>
</dbReference>
<dbReference type="RefSeq" id="WP_118365556.1">
    <property type="nucleotide sequence ID" value="NZ_QRPK01000022.1"/>
</dbReference>
<keyword evidence="2" id="KW-1185">Reference proteome</keyword>
<reference evidence="1 2" key="1">
    <citation type="submission" date="2018-08" db="EMBL/GenBank/DDBJ databases">
        <title>A genome reference for cultivated species of the human gut microbiota.</title>
        <authorList>
            <person name="Zou Y."/>
            <person name="Xue W."/>
            <person name="Luo G."/>
        </authorList>
    </citation>
    <scope>NUCLEOTIDE SEQUENCE [LARGE SCALE GENOMIC DNA]</scope>
    <source>
        <strain evidence="1 2">AF35-6BH</strain>
    </source>
</reference>
<evidence type="ECO:0000313" key="2">
    <source>
        <dbReference type="Proteomes" id="UP000284868"/>
    </source>
</evidence>
<gene>
    <name evidence="1" type="ORF">DWZ83_05710</name>
</gene>
<dbReference type="Proteomes" id="UP000284868">
    <property type="component" value="Unassembled WGS sequence"/>
</dbReference>
<sequence length="180" mass="21048">MKKIRNLSMVCVFFIAIAGCSDNEWSAKESDVVSSKTIVFTDLEMDFHSAKIQKEVKPQKPQGYYPHYKEKEGYHYYVLTGTLKNLGKSTFNLKNIKVNGSNAKGLLPAKLVLINEIESYFWDEIGPNGSLQFYLFSIVKDDEKNPDYFHFYYDEDNKLEEEQVEFDYKLTYEIPKVFKK</sequence>
<evidence type="ECO:0000313" key="1">
    <source>
        <dbReference type="EMBL" id="RHM11248.1"/>
    </source>
</evidence>
<dbReference type="OrthoDB" id="9787225at2"/>